<dbReference type="Proteomes" id="UP001500340">
    <property type="component" value="Unassembled WGS sequence"/>
</dbReference>
<keyword evidence="2" id="KW-1185">Reference proteome</keyword>
<dbReference type="Pfam" id="PF08741">
    <property type="entry name" value="YwhD"/>
    <property type="match status" value="1"/>
</dbReference>
<evidence type="ECO:0000313" key="1">
    <source>
        <dbReference type="EMBL" id="GAA0407521.1"/>
    </source>
</evidence>
<comment type="caution">
    <text evidence="1">The sequence shown here is derived from an EMBL/GenBank/DDBJ whole genome shotgun (WGS) entry which is preliminary data.</text>
</comment>
<accession>A0ABN0YRP7</accession>
<gene>
    <name evidence="1" type="ORF">GCM10008933_42120</name>
</gene>
<dbReference type="InterPro" id="IPR014852">
    <property type="entry name" value="YwhD"/>
</dbReference>
<protein>
    <submittedName>
        <fullName evidence="1">YwhD family protein</fullName>
    </submittedName>
</protein>
<name>A0ABN0YRP7_9BACL</name>
<reference evidence="1 2" key="1">
    <citation type="journal article" date="2019" name="Int. J. Syst. Evol. Microbiol.">
        <title>The Global Catalogue of Microorganisms (GCM) 10K type strain sequencing project: providing services to taxonomists for standard genome sequencing and annotation.</title>
        <authorList>
            <consortium name="The Broad Institute Genomics Platform"/>
            <consortium name="The Broad Institute Genome Sequencing Center for Infectious Disease"/>
            <person name="Wu L."/>
            <person name="Ma J."/>
        </authorList>
    </citation>
    <scope>NUCLEOTIDE SEQUENCE [LARGE SCALE GENOMIC DNA]</scope>
    <source>
        <strain evidence="1 2">JCM 12774</strain>
    </source>
</reference>
<organism evidence="1 2">
    <name type="scientific">Paenibacillus motobuensis</name>
    <dbReference type="NCBI Taxonomy" id="295324"/>
    <lineage>
        <taxon>Bacteria</taxon>
        <taxon>Bacillati</taxon>
        <taxon>Bacillota</taxon>
        <taxon>Bacilli</taxon>
        <taxon>Bacillales</taxon>
        <taxon>Paenibacillaceae</taxon>
        <taxon>Paenibacillus</taxon>
    </lineage>
</organism>
<proteinExistence type="predicted"/>
<evidence type="ECO:0000313" key="2">
    <source>
        <dbReference type="Proteomes" id="UP001500340"/>
    </source>
</evidence>
<dbReference type="EMBL" id="BAAACX010000020">
    <property type="protein sequence ID" value="GAA0407521.1"/>
    <property type="molecule type" value="Genomic_DNA"/>
</dbReference>
<sequence>MEDNMDQSQKTGKKIFALNIISNEEKSKHKGFGAGSIDLNSMSPVIIDVDETYIDIGAMHAKSKVEKGIKFSMNREDVPNGRQVWIVWVAVDRTPEGQFYGGMTACEMLIDKEARRGWKILADHVNKMDYALKRKVILDGLSPEQKASLKQLLVDTNAEWWENSPEELKAALEA</sequence>